<reference evidence="3 4" key="1">
    <citation type="submission" date="2019-03" db="EMBL/GenBank/DDBJ databases">
        <authorList>
            <person name="Gaulin E."/>
            <person name="Dumas B."/>
        </authorList>
    </citation>
    <scope>NUCLEOTIDE SEQUENCE [LARGE SCALE GENOMIC DNA]</scope>
    <source>
        <strain evidence="3">CBS 568.67</strain>
    </source>
</reference>
<evidence type="ECO:0000256" key="1">
    <source>
        <dbReference type="SAM" id="MobiDB-lite"/>
    </source>
</evidence>
<evidence type="ECO:0000313" key="2">
    <source>
        <dbReference type="EMBL" id="KAF0686142.1"/>
    </source>
</evidence>
<sequence length="214" mass="23228">MSSAHHLMMSLSNGGDGTRRRHHAPYLDVMTVQSRQYIAQRDLVEEDHSKLLMEPIHIPDLKHTGIFLDVVRRSGGGPGSQKLSAASPMFYPNGMKNVHLRQVIQESLAPTLAASQSTVVLPSTPATATLTLQPSVSTDGFPSVSAMSSQLSDASPGKARTKVKGLASPSPKKQLSQRIYVHRDADKAKERETKHLLSNVRLNTSKIAGLVNPH</sequence>
<dbReference type="EMBL" id="CAADRA010007041">
    <property type="protein sequence ID" value="VFT98775.1"/>
    <property type="molecule type" value="Genomic_DNA"/>
</dbReference>
<name>A0A485LK00_9STRA</name>
<feature type="compositionally biased region" description="Polar residues" evidence="1">
    <location>
        <begin position="143"/>
        <end position="153"/>
    </location>
</feature>
<evidence type="ECO:0000313" key="4">
    <source>
        <dbReference type="Proteomes" id="UP000332933"/>
    </source>
</evidence>
<dbReference type="OrthoDB" id="118044at2759"/>
<reference evidence="2" key="2">
    <citation type="submission" date="2019-06" db="EMBL/GenBank/DDBJ databases">
        <title>Genomics analysis of Aphanomyces spp. identifies a new class of oomycete effector associated with host adaptation.</title>
        <authorList>
            <person name="Gaulin E."/>
        </authorList>
    </citation>
    <scope>NUCLEOTIDE SEQUENCE</scope>
    <source>
        <strain evidence="2">CBS 578.67</strain>
    </source>
</reference>
<organism evidence="3 4">
    <name type="scientific">Aphanomyces stellatus</name>
    <dbReference type="NCBI Taxonomy" id="120398"/>
    <lineage>
        <taxon>Eukaryota</taxon>
        <taxon>Sar</taxon>
        <taxon>Stramenopiles</taxon>
        <taxon>Oomycota</taxon>
        <taxon>Saprolegniomycetes</taxon>
        <taxon>Saprolegniales</taxon>
        <taxon>Verrucalvaceae</taxon>
        <taxon>Aphanomyces</taxon>
    </lineage>
</organism>
<evidence type="ECO:0000313" key="3">
    <source>
        <dbReference type="EMBL" id="VFT98775.1"/>
    </source>
</evidence>
<dbReference type="Proteomes" id="UP000332933">
    <property type="component" value="Unassembled WGS sequence"/>
</dbReference>
<dbReference type="AlphaFoldDB" id="A0A485LK00"/>
<proteinExistence type="predicted"/>
<feature type="region of interest" description="Disordered" evidence="1">
    <location>
        <begin position="143"/>
        <end position="175"/>
    </location>
</feature>
<accession>A0A485LK00</accession>
<protein>
    <submittedName>
        <fullName evidence="3">Aste57867_22107 protein</fullName>
    </submittedName>
</protein>
<dbReference type="EMBL" id="VJMH01007015">
    <property type="protein sequence ID" value="KAF0686142.1"/>
    <property type="molecule type" value="Genomic_DNA"/>
</dbReference>
<gene>
    <name evidence="3" type="primary">Aste57867_22107</name>
    <name evidence="2" type="ORF">As57867_022038</name>
    <name evidence="3" type="ORF">ASTE57867_22107</name>
</gene>
<keyword evidence="4" id="KW-1185">Reference proteome</keyword>